<dbReference type="CDD" id="cd06558">
    <property type="entry name" value="crotonase-like"/>
    <property type="match status" value="1"/>
</dbReference>
<evidence type="ECO:0000313" key="5">
    <source>
        <dbReference type="Proteomes" id="UP000077521"/>
    </source>
</evidence>
<evidence type="ECO:0008006" key="6">
    <source>
        <dbReference type="Google" id="ProtNLM"/>
    </source>
</evidence>
<protein>
    <recommendedName>
        <fullName evidence="6">3-hydroxyisobutyryl-CoA hydrolase</fullName>
    </recommendedName>
</protein>
<evidence type="ECO:0000256" key="2">
    <source>
        <dbReference type="ARBA" id="ARBA00023239"/>
    </source>
</evidence>
<accession>A0A177T979</accession>
<gene>
    <name evidence="4" type="ORF">A4X13_0g4754</name>
</gene>
<dbReference type="Gene3D" id="1.10.12.10">
    <property type="entry name" value="Lyase 2-enoyl-coa Hydratase, Chain A, domain 2"/>
    <property type="match status" value="1"/>
</dbReference>
<dbReference type="SUPFAM" id="SSF52096">
    <property type="entry name" value="ClpP/crotonase"/>
    <property type="match status" value="1"/>
</dbReference>
<name>A0A177T979_9BASI</name>
<dbReference type="PROSITE" id="PS00166">
    <property type="entry name" value="ENOYL_COA_HYDRATASE"/>
    <property type="match status" value="1"/>
</dbReference>
<dbReference type="Pfam" id="PF00378">
    <property type="entry name" value="ECH_1"/>
    <property type="match status" value="2"/>
</dbReference>
<sequence>MSRSAPIYLPKVGAHLELSLPSEHVFQLVLNRPAQLNTMTDALEADLCLALAFFDSHPSLRVAIIAGRGKAFCAGQDLKDWLANQDQSAQATVVRSPEGIPLEPLANVAHKIDKLKAGGFGALSCRRSFKPIIAAVDGICMGGGTEIILNCDLVVASTRSVFALPEAARGVVASQGGIARLARICGHQRAAEMLLLCEPISAEQAFSSFHFINRLLPLPPPSSKSPASNPSNSKETMSWEAGEAAILQLALDLARKIASQSPDAVQLTKANLVAARGSTPSANVSNVDDSEEKLSCHMDEFEEGDVDQLAVRLYRSRRSRALYAGENIQEGLKAFKEKRSPAWRDVPLIDAGSMPPGWKRAKTTPDSKL</sequence>
<organism evidence="4 5">
    <name type="scientific">Tilletia indica</name>
    <dbReference type="NCBI Taxonomy" id="43049"/>
    <lineage>
        <taxon>Eukaryota</taxon>
        <taxon>Fungi</taxon>
        <taxon>Dikarya</taxon>
        <taxon>Basidiomycota</taxon>
        <taxon>Ustilaginomycotina</taxon>
        <taxon>Exobasidiomycetes</taxon>
        <taxon>Tilletiales</taxon>
        <taxon>Tilletiaceae</taxon>
        <taxon>Tilletia</taxon>
    </lineage>
</organism>
<dbReference type="GO" id="GO:0005739">
    <property type="term" value="C:mitochondrion"/>
    <property type="evidence" value="ECO:0007669"/>
    <property type="project" value="TreeGrafter"/>
</dbReference>
<dbReference type="GO" id="GO:0006635">
    <property type="term" value="P:fatty acid beta-oxidation"/>
    <property type="evidence" value="ECO:0007669"/>
    <property type="project" value="TreeGrafter"/>
</dbReference>
<dbReference type="Gene3D" id="3.90.226.10">
    <property type="entry name" value="2-enoyl-CoA Hydratase, Chain A, domain 1"/>
    <property type="match status" value="1"/>
</dbReference>
<dbReference type="InterPro" id="IPR018376">
    <property type="entry name" value="Enoyl-CoA_hyd/isom_CS"/>
</dbReference>
<comment type="similarity">
    <text evidence="1 3">Belongs to the enoyl-CoA hydratase/isomerase family.</text>
</comment>
<dbReference type="FunFam" id="3.90.226.10:FF:000104">
    <property type="entry name" value="Related to enoyl-CoA hydratase"/>
    <property type="match status" value="1"/>
</dbReference>
<keyword evidence="5" id="KW-1185">Reference proteome</keyword>
<reference evidence="4" key="2">
    <citation type="journal article" date="2019" name="IMA Fungus">
        <title>Genome sequencing and comparison of five Tilletia species to identify candidate genes for the detection of regulated species infecting wheat.</title>
        <authorList>
            <person name="Nguyen H.D.T."/>
            <person name="Sultana T."/>
            <person name="Kesanakurti P."/>
            <person name="Hambleton S."/>
        </authorList>
    </citation>
    <scope>NUCLEOTIDE SEQUENCE</scope>
    <source>
        <strain evidence="4">DAOMC 236416</strain>
    </source>
</reference>
<dbReference type="InterPro" id="IPR001753">
    <property type="entry name" value="Enoyl-CoA_hydra/iso"/>
</dbReference>
<keyword evidence="2" id="KW-0456">Lyase</keyword>
<dbReference type="AlphaFoldDB" id="A0A177T979"/>
<evidence type="ECO:0000313" key="4">
    <source>
        <dbReference type="EMBL" id="KAE8250405.1"/>
    </source>
</evidence>
<dbReference type="InterPro" id="IPR029045">
    <property type="entry name" value="ClpP/crotonase-like_dom_sf"/>
</dbReference>
<reference evidence="4" key="1">
    <citation type="submission" date="2016-04" db="EMBL/GenBank/DDBJ databases">
        <authorList>
            <person name="Nguyen H.D."/>
            <person name="Samba Siva P."/>
            <person name="Cullis J."/>
            <person name="Levesque C.A."/>
            <person name="Hambleton S."/>
        </authorList>
    </citation>
    <scope>NUCLEOTIDE SEQUENCE</scope>
    <source>
        <strain evidence="4">DAOMC 236416</strain>
    </source>
</reference>
<comment type="caution">
    <text evidence="4">The sequence shown here is derived from an EMBL/GenBank/DDBJ whole genome shotgun (WGS) entry which is preliminary data.</text>
</comment>
<dbReference type="Proteomes" id="UP000077521">
    <property type="component" value="Unassembled WGS sequence"/>
</dbReference>
<dbReference type="PANTHER" id="PTHR11941">
    <property type="entry name" value="ENOYL-COA HYDRATASE-RELATED"/>
    <property type="match status" value="1"/>
</dbReference>
<dbReference type="GO" id="GO:0016829">
    <property type="term" value="F:lyase activity"/>
    <property type="evidence" value="ECO:0007669"/>
    <property type="project" value="UniProtKB-KW"/>
</dbReference>
<dbReference type="InterPro" id="IPR014748">
    <property type="entry name" value="Enoyl-CoA_hydra_C"/>
</dbReference>
<evidence type="ECO:0000256" key="1">
    <source>
        <dbReference type="ARBA" id="ARBA00005254"/>
    </source>
</evidence>
<dbReference type="EMBL" id="LWDF02000327">
    <property type="protein sequence ID" value="KAE8250405.1"/>
    <property type="molecule type" value="Genomic_DNA"/>
</dbReference>
<proteinExistence type="inferred from homology"/>
<dbReference type="PANTHER" id="PTHR11941:SF158">
    <property type="entry name" value="ENOYL-COA HYDRATASE (AFU_ORTHOLOGUE AFUA_2G10650)"/>
    <property type="match status" value="1"/>
</dbReference>
<evidence type="ECO:0000256" key="3">
    <source>
        <dbReference type="RuleBase" id="RU003707"/>
    </source>
</evidence>